<reference evidence="4" key="1">
    <citation type="submission" date="2019-12" db="EMBL/GenBank/DDBJ databases">
        <title>Whole-genome sequence of Halomicrobium mukohataei pws1.</title>
        <authorList>
            <person name="Verma D.K."/>
            <person name="Gopal K."/>
            <person name="Prasad E.S."/>
        </authorList>
    </citation>
    <scope>NUCLEOTIDE SEQUENCE</scope>
    <source>
        <strain evidence="4">Pws1</strain>
    </source>
</reference>
<evidence type="ECO:0000256" key="1">
    <source>
        <dbReference type="SAM" id="MobiDB-lite"/>
    </source>
</evidence>
<dbReference type="AlphaFoldDB" id="A0A847U8H4"/>
<dbReference type="OrthoDB" id="271552at2157"/>
<keyword evidence="2" id="KW-1133">Transmembrane helix</keyword>
<evidence type="ECO:0000259" key="3">
    <source>
        <dbReference type="Pfam" id="PF26243"/>
    </source>
</evidence>
<feature type="region of interest" description="Disordered" evidence="1">
    <location>
        <begin position="1"/>
        <end position="35"/>
    </location>
</feature>
<name>A0A847U8H4_9EURY</name>
<accession>A0A847U8H4</accession>
<keyword evidence="2" id="KW-0472">Membrane</keyword>
<feature type="transmembrane region" description="Helical" evidence="2">
    <location>
        <begin position="62"/>
        <end position="86"/>
    </location>
</feature>
<feature type="compositionally biased region" description="Acidic residues" evidence="1">
    <location>
        <begin position="25"/>
        <end position="35"/>
    </location>
</feature>
<proteinExistence type="predicted"/>
<keyword evidence="2" id="KW-0812">Transmembrane</keyword>
<feature type="domain" description="DUF8056" evidence="3">
    <location>
        <begin position="37"/>
        <end position="202"/>
    </location>
</feature>
<evidence type="ECO:0000313" key="4">
    <source>
        <dbReference type="EMBL" id="NLV09645.1"/>
    </source>
</evidence>
<feature type="transmembrane region" description="Helical" evidence="2">
    <location>
        <begin position="98"/>
        <end position="122"/>
    </location>
</feature>
<dbReference type="RefSeq" id="WP_170093458.1">
    <property type="nucleotide sequence ID" value="NZ_WOYG01000001.1"/>
</dbReference>
<feature type="transmembrane region" description="Helical" evidence="2">
    <location>
        <begin position="180"/>
        <end position="200"/>
    </location>
</feature>
<sequence>MAEDAAEPGASGATGDAVGTGVPSEDGDDSAATEEADDSYDGLFGAFPYAFRSSDSVLFRTYVVVGGLAALATGLLFTLALVVLIAETIGGGGGQFSFVRAFFVFVGMLVVAPLIAPVLFVARRLRRGRADGRFAAVLAGLGYGFLGSLYLGALISAPAAQQTLPSNPLLSSVVATLYALPRPAGIAPPLLVGVAMLVVARRW</sequence>
<gene>
    <name evidence="4" type="ORF">GOC74_06845</name>
</gene>
<dbReference type="GeneID" id="94362549"/>
<feature type="transmembrane region" description="Helical" evidence="2">
    <location>
        <begin position="134"/>
        <end position="160"/>
    </location>
</feature>
<evidence type="ECO:0000256" key="2">
    <source>
        <dbReference type="SAM" id="Phobius"/>
    </source>
</evidence>
<comment type="caution">
    <text evidence="4">The sequence shown here is derived from an EMBL/GenBank/DDBJ whole genome shotgun (WGS) entry which is preliminary data.</text>
</comment>
<dbReference type="InterPro" id="IPR058369">
    <property type="entry name" value="DUF8056"/>
</dbReference>
<organism evidence="4 5">
    <name type="scientific">Halomicrobium mukohataei</name>
    <dbReference type="NCBI Taxonomy" id="57705"/>
    <lineage>
        <taxon>Archaea</taxon>
        <taxon>Methanobacteriati</taxon>
        <taxon>Methanobacteriota</taxon>
        <taxon>Stenosarchaea group</taxon>
        <taxon>Halobacteria</taxon>
        <taxon>Halobacteriales</taxon>
        <taxon>Haloarculaceae</taxon>
        <taxon>Halomicrobium</taxon>
    </lineage>
</organism>
<dbReference type="EMBL" id="WOYG01000001">
    <property type="protein sequence ID" value="NLV09645.1"/>
    <property type="molecule type" value="Genomic_DNA"/>
</dbReference>
<dbReference type="Proteomes" id="UP000608662">
    <property type="component" value="Unassembled WGS sequence"/>
</dbReference>
<evidence type="ECO:0000313" key="5">
    <source>
        <dbReference type="Proteomes" id="UP000608662"/>
    </source>
</evidence>
<dbReference type="Pfam" id="PF26243">
    <property type="entry name" value="DUF8056"/>
    <property type="match status" value="1"/>
</dbReference>
<protein>
    <recommendedName>
        <fullName evidence="3">DUF8056 domain-containing protein</fullName>
    </recommendedName>
</protein>